<dbReference type="EMBL" id="CM009751">
    <property type="protein sequence ID" value="PUZ67051.1"/>
    <property type="molecule type" value="Genomic_DNA"/>
</dbReference>
<evidence type="ECO:0000313" key="2">
    <source>
        <dbReference type="Proteomes" id="UP000244336"/>
    </source>
</evidence>
<organism evidence="1 2">
    <name type="scientific">Panicum hallii var. hallii</name>
    <dbReference type="NCBI Taxonomy" id="1504633"/>
    <lineage>
        <taxon>Eukaryota</taxon>
        <taxon>Viridiplantae</taxon>
        <taxon>Streptophyta</taxon>
        <taxon>Embryophyta</taxon>
        <taxon>Tracheophyta</taxon>
        <taxon>Spermatophyta</taxon>
        <taxon>Magnoliopsida</taxon>
        <taxon>Liliopsida</taxon>
        <taxon>Poales</taxon>
        <taxon>Poaceae</taxon>
        <taxon>PACMAD clade</taxon>
        <taxon>Panicoideae</taxon>
        <taxon>Panicodae</taxon>
        <taxon>Paniceae</taxon>
        <taxon>Panicinae</taxon>
        <taxon>Panicum</taxon>
        <taxon>Panicum sect. Panicum</taxon>
    </lineage>
</organism>
<accession>A0A2T7EGV3</accession>
<reference evidence="1 2" key="1">
    <citation type="submission" date="2018-04" db="EMBL/GenBank/DDBJ databases">
        <title>WGS assembly of Panicum hallii var. hallii HAL2.</title>
        <authorList>
            <person name="Lovell J."/>
            <person name="Jenkins J."/>
            <person name="Lowry D."/>
            <person name="Mamidi S."/>
            <person name="Sreedasyam A."/>
            <person name="Weng X."/>
            <person name="Barry K."/>
            <person name="Bonette J."/>
            <person name="Campitelli B."/>
            <person name="Daum C."/>
            <person name="Gordon S."/>
            <person name="Gould B."/>
            <person name="Lipzen A."/>
            <person name="MacQueen A."/>
            <person name="Palacio-Mejia J."/>
            <person name="Plott C."/>
            <person name="Shakirov E."/>
            <person name="Shu S."/>
            <person name="Yoshinaga Y."/>
            <person name="Zane M."/>
            <person name="Rokhsar D."/>
            <person name="Grimwood J."/>
            <person name="Schmutz J."/>
            <person name="Juenger T."/>
        </authorList>
    </citation>
    <scope>NUCLEOTIDE SEQUENCE [LARGE SCALE GENOMIC DNA]</scope>
    <source>
        <strain evidence="2">cv. HAL2</strain>
    </source>
</reference>
<sequence length="84" mass="9392">MARMAGVVAWWLPIYHCNRCPSLSSSSKMTTKNASMFIEKYMSLVFICRFAIADEMQTVHPARGANSSSFLPFPLIRCNAVTLS</sequence>
<protein>
    <submittedName>
        <fullName evidence="1">Uncharacterized protein</fullName>
    </submittedName>
</protein>
<keyword evidence="2" id="KW-1185">Reference proteome</keyword>
<dbReference type="AlphaFoldDB" id="A0A2T7EGV3"/>
<gene>
    <name evidence="1" type="ORF">GQ55_3G400200</name>
</gene>
<evidence type="ECO:0000313" key="1">
    <source>
        <dbReference type="EMBL" id="PUZ67051.1"/>
    </source>
</evidence>
<name>A0A2T7EGV3_9POAL</name>
<dbReference type="Proteomes" id="UP000244336">
    <property type="component" value="Chromosome 3"/>
</dbReference>
<proteinExistence type="predicted"/>
<dbReference type="Gramene" id="PUZ67051">
    <property type="protein sequence ID" value="PUZ67051"/>
    <property type="gene ID" value="GQ55_3G400200"/>
</dbReference>